<comment type="cofactor">
    <cofactor evidence="1">
        <name>Mg(2+)</name>
        <dbReference type="ChEBI" id="CHEBI:18420"/>
    </cofactor>
</comment>
<dbReference type="GO" id="GO:0003824">
    <property type="term" value="F:catalytic activity"/>
    <property type="evidence" value="ECO:0007669"/>
    <property type="project" value="InterPro"/>
</dbReference>
<evidence type="ECO:0000256" key="2">
    <source>
        <dbReference type="ARBA" id="ARBA00022723"/>
    </source>
</evidence>
<sequence>MPAPYPARPLAALRRAWLFAPGADPGAHAAALRTQADAIVADLEEMTAPADRPAGRRLIVTLLADAAACGALGAVRINPLERGGYADLEHVMAGRPHAVFLPHAEAPEQLVLLANALAALEARHGIPDGSTEIVPTIESARGLVRLNAMLGASPRIRHAMLAVEDLAASLGARRTPGGQELLYARSRFLVECVSAGCGAIDLPCTYRAADVLARDLDMSTQLGFRSKCAVFAEHVDAINRALTPSAADASAAQTLLDAYRAQTISGDRDVRGRIDAPDANNARRVLERYDECRLSAANACANAGISAIDVSD</sequence>
<evidence type="ECO:0000256" key="4">
    <source>
        <dbReference type="PIRSR" id="PIRSR015582-1"/>
    </source>
</evidence>
<evidence type="ECO:0000256" key="1">
    <source>
        <dbReference type="ARBA" id="ARBA00001946"/>
    </source>
</evidence>
<dbReference type="SUPFAM" id="SSF51621">
    <property type="entry name" value="Phosphoenolpyruvate/pyruvate domain"/>
    <property type="match status" value="1"/>
</dbReference>
<proteinExistence type="predicted"/>
<dbReference type="RefSeq" id="WP_059877881.1">
    <property type="nucleotide sequence ID" value="NZ_CP013444.1"/>
</dbReference>
<reference evidence="7 8" key="1">
    <citation type="submission" date="2015-12" db="EMBL/GenBank/DDBJ databases">
        <title>Diversity of Burkholderia near neighbor genomes.</title>
        <authorList>
            <person name="Sahl J."/>
            <person name="Wagner D."/>
            <person name="Keim P."/>
        </authorList>
    </citation>
    <scope>NUCLEOTIDE SEQUENCE [LARGE SCALE GENOMIC DNA]</scope>
    <source>
        <strain evidence="7 8">MSMB1184WGS</strain>
    </source>
</reference>
<dbReference type="InterPro" id="IPR040442">
    <property type="entry name" value="Pyrv_kinase-like_dom_sf"/>
</dbReference>
<dbReference type="Pfam" id="PF03328">
    <property type="entry name" value="HpcH_HpaI"/>
    <property type="match status" value="1"/>
</dbReference>
<dbReference type="AlphaFoldDB" id="A0A1B4PXZ9"/>
<evidence type="ECO:0000256" key="5">
    <source>
        <dbReference type="PIRSR" id="PIRSR015582-2"/>
    </source>
</evidence>
<feature type="binding site" evidence="5">
    <location>
        <position position="138"/>
    </location>
    <ligand>
        <name>Mg(2+)</name>
        <dbReference type="ChEBI" id="CHEBI:18420"/>
    </ligand>
</feature>
<evidence type="ECO:0000259" key="6">
    <source>
        <dbReference type="Pfam" id="PF03328"/>
    </source>
</evidence>
<dbReference type="PANTHER" id="PTHR32308:SF0">
    <property type="entry name" value="HPCH_HPAI ALDOLASE_CITRATE LYASE DOMAIN-CONTAINING PROTEIN"/>
    <property type="match status" value="1"/>
</dbReference>
<dbReference type="GO" id="GO:0006107">
    <property type="term" value="P:oxaloacetate metabolic process"/>
    <property type="evidence" value="ECO:0007669"/>
    <property type="project" value="TreeGrafter"/>
</dbReference>
<dbReference type="InterPro" id="IPR005000">
    <property type="entry name" value="Aldolase/citrate-lyase_domain"/>
</dbReference>
<evidence type="ECO:0000313" key="7">
    <source>
        <dbReference type="EMBL" id="AOK18786.1"/>
    </source>
</evidence>
<feature type="binding site" evidence="4">
    <location>
        <position position="138"/>
    </location>
    <ligand>
        <name>substrate</name>
    </ligand>
</feature>
<keyword evidence="3 5" id="KW-0460">Magnesium</keyword>
<evidence type="ECO:0000313" key="8">
    <source>
        <dbReference type="Proteomes" id="UP000094776"/>
    </source>
</evidence>
<dbReference type="InterPro" id="IPR015813">
    <property type="entry name" value="Pyrv/PenolPyrv_kinase-like_dom"/>
</dbReference>
<keyword evidence="2 5" id="KW-0479">Metal-binding</keyword>
<dbReference type="Gene3D" id="3.20.20.60">
    <property type="entry name" value="Phosphoenolpyruvate-binding domains"/>
    <property type="match status" value="1"/>
</dbReference>
<feature type="domain" description="HpcH/HpaI aldolase/citrate lyase" evidence="6">
    <location>
        <begin position="15"/>
        <end position="227"/>
    </location>
</feature>
<name>A0A1B4PXZ9_BURCE</name>
<evidence type="ECO:0000256" key="3">
    <source>
        <dbReference type="ARBA" id="ARBA00022842"/>
    </source>
</evidence>
<gene>
    <name evidence="7" type="ORF">WT26_22575</name>
</gene>
<organism evidence="7 8">
    <name type="scientific">Burkholderia cepacia</name>
    <name type="common">Pseudomonas cepacia</name>
    <dbReference type="NCBI Taxonomy" id="292"/>
    <lineage>
        <taxon>Bacteria</taxon>
        <taxon>Pseudomonadati</taxon>
        <taxon>Pseudomonadota</taxon>
        <taxon>Betaproteobacteria</taxon>
        <taxon>Burkholderiales</taxon>
        <taxon>Burkholderiaceae</taxon>
        <taxon>Burkholderia</taxon>
        <taxon>Burkholderia cepacia complex</taxon>
    </lineage>
</organism>
<dbReference type="InterPro" id="IPR011206">
    <property type="entry name" value="Citrate_lyase_beta/mcl1/mcl2"/>
</dbReference>
<feature type="binding site" evidence="4">
    <location>
        <position position="76"/>
    </location>
    <ligand>
        <name>substrate</name>
    </ligand>
</feature>
<dbReference type="EMBL" id="CP013444">
    <property type="protein sequence ID" value="AOK18786.1"/>
    <property type="molecule type" value="Genomic_DNA"/>
</dbReference>
<protein>
    <recommendedName>
        <fullName evidence="6">HpcH/HpaI aldolase/citrate lyase domain-containing protein</fullName>
    </recommendedName>
</protein>
<dbReference type="PIRSF" id="PIRSF015582">
    <property type="entry name" value="Cit_lyase_B"/>
    <property type="match status" value="1"/>
</dbReference>
<dbReference type="PANTHER" id="PTHR32308">
    <property type="entry name" value="LYASE BETA SUBUNIT, PUTATIVE (AFU_ORTHOLOGUE AFUA_4G13030)-RELATED"/>
    <property type="match status" value="1"/>
</dbReference>
<dbReference type="GO" id="GO:0000287">
    <property type="term" value="F:magnesium ion binding"/>
    <property type="evidence" value="ECO:0007669"/>
    <property type="project" value="TreeGrafter"/>
</dbReference>
<feature type="binding site" evidence="5">
    <location>
        <position position="165"/>
    </location>
    <ligand>
        <name>Mg(2+)</name>
        <dbReference type="ChEBI" id="CHEBI:18420"/>
    </ligand>
</feature>
<dbReference type="Proteomes" id="UP000094776">
    <property type="component" value="Chromosome 2"/>
</dbReference>
<accession>A0A1B4PXZ9</accession>